<dbReference type="SUPFAM" id="SSF53474">
    <property type="entry name" value="alpha/beta-Hydrolases"/>
    <property type="match status" value="1"/>
</dbReference>
<organism evidence="2 3">
    <name type="scientific">Mycena citricolor</name>
    <dbReference type="NCBI Taxonomy" id="2018698"/>
    <lineage>
        <taxon>Eukaryota</taxon>
        <taxon>Fungi</taxon>
        <taxon>Dikarya</taxon>
        <taxon>Basidiomycota</taxon>
        <taxon>Agaricomycotina</taxon>
        <taxon>Agaricomycetes</taxon>
        <taxon>Agaricomycetidae</taxon>
        <taxon>Agaricales</taxon>
        <taxon>Marasmiineae</taxon>
        <taxon>Mycenaceae</taxon>
        <taxon>Mycena</taxon>
    </lineage>
</organism>
<dbReference type="EMBL" id="CAVNYO010000042">
    <property type="protein sequence ID" value="CAK5263652.1"/>
    <property type="molecule type" value="Genomic_DNA"/>
</dbReference>
<sequence>FGGIVAYEMSLQLASYGHSPKGLVLIDSPCPNRDITLSETLVTYLMSRLPANETKIAPSIIQRQFTLSSALLQAYVPHPIGNVCPPMILLKSATGFTCAALTKKDIPSWLTERYSSDIGALGWELMPHCKVEVHMIPGHHFEAFDSLY</sequence>
<evidence type="ECO:0000313" key="2">
    <source>
        <dbReference type="EMBL" id="CAK5263652.1"/>
    </source>
</evidence>
<accession>A0AAD2JV70</accession>
<protein>
    <recommendedName>
        <fullName evidence="1">Thioesterase domain-containing protein</fullName>
    </recommendedName>
</protein>
<evidence type="ECO:0000313" key="3">
    <source>
        <dbReference type="Proteomes" id="UP001295794"/>
    </source>
</evidence>
<keyword evidence="3" id="KW-1185">Reference proteome</keyword>
<evidence type="ECO:0000259" key="1">
    <source>
        <dbReference type="Pfam" id="PF00975"/>
    </source>
</evidence>
<dbReference type="Proteomes" id="UP001295794">
    <property type="component" value="Unassembled WGS sequence"/>
</dbReference>
<dbReference type="InterPro" id="IPR001031">
    <property type="entry name" value="Thioesterase"/>
</dbReference>
<gene>
    <name evidence="2" type="ORF">MYCIT1_LOCUS3184</name>
</gene>
<comment type="caution">
    <text evidence="2">The sequence shown here is derived from an EMBL/GenBank/DDBJ whole genome shotgun (WGS) entry which is preliminary data.</text>
</comment>
<dbReference type="Gene3D" id="3.40.50.1820">
    <property type="entry name" value="alpha/beta hydrolase"/>
    <property type="match status" value="1"/>
</dbReference>
<proteinExistence type="predicted"/>
<reference evidence="2" key="1">
    <citation type="submission" date="2023-11" db="EMBL/GenBank/DDBJ databases">
        <authorList>
            <person name="De Vega J J."/>
            <person name="De Vega J J."/>
        </authorList>
    </citation>
    <scope>NUCLEOTIDE SEQUENCE</scope>
</reference>
<dbReference type="Pfam" id="PF00975">
    <property type="entry name" value="Thioesterase"/>
    <property type="match status" value="1"/>
</dbReference>
<dbReference type="AlphaFoldDB" id="A0AAD2JV70"/>
<dbReference type="InterPro" id="IPR029058">
    <property type="entry name" value="AB_hydrolase_fold"/>
</dbReference>
<name>A0AAD2JV70_9AGAR</name>
<feature type="non-terminal residue" evidence="2">
    <location>
        <position position="148"/>
    </location>
</feature>
<feature type="domain" description="Thioesterase" evidence="1">
    <location>
        <begin position="1"/>
        <end position="144"/>
    </location>
</feature>
<feature type="non-terminal residue" evidence="2">
    <location>
        <position position="1"/>
    </location>
</feature>